<reference evidence="3 7" key="9">
    <citation type="journal article" date="2007" name="Science">
        <title>The Release 5.1 annotation of Drosophila melanogaster heterochromatin.</title>
        <authorList>
            <person name="Smith C.D."/>
            <person name="Shu S."/>
            <person name="Mungall C.J."/>
            <person name="Karpen G.H."/>
        </authorList>
    </citation>
    <scope>NUCLEOTIDE SEQUENCE [LARGE SCALE GENOMIC DNA]</scope>
    <source>
        <strain evidence="7">Berkeley</strain>
    </source>
</reference>
<dbReference type="HOGENOM" id="CLU_368135_0_0_1"/>
<reference evidence="3" key="13">
    <citation type="journal article" date="2015" name="Genome Res.">
        <title>The Release 6 reference sequence of the Drosophila melanogaster genome.</title>
        <authorList>
            <person name="Hoskins R.A."/>
            <person name="Carlson J.W."/>
            <person name="Wan K.H."/>
            <person name="Park S."/>
            <person name="Mendez I."/>
            <person name="Galle S.E."/>
            <person name="Booth B.W."/>
            <person name="Pfeiffer B.D."/>
            <person name="George R.A."/>
            <person name="Svirskas R."/>
            <person name="Krzywinski M."/>
            <person name="Schein J."/>
            <person name="Accardo M.C."/>
            <person name="Damia E."/>
            <person name="Messina G."/>
            <person name="Mendez-Lago M."/>
            <person name="de Pablos B."/>
            <person name="Demakova O.V."/>
            <person name="Andreyeva E.N."/>
            <person name="Boldyreva L.V."/>
            <person name="Marra M."/>
            <person name="Carvalho A.B."/>
            <person name="Dimitri P."/>
            <person name="Villasante A."/>
            <person name="Zhimulev I.F."/>
            <person name="Rubin G.M."/>
            <person name="Karpen G.H."/>
            <person name="Celniker S.E."/>
        </authorList>
    </citation>
    <scope>NUCLEOTIDE SEQUENCE</scope>
</reference>
<reference evidence="4" key="2">
    <citation type="submission" date="2001-12" db="EMBL/GenBank/DDBJ databases">
        <authorList>
            <person name="Stapleton M."/>
            <person name="Brokstein P."/>
            <person name="Hong L."/>
            <person name="Agbayani A."/>
            <person name="Carlson J."/>
            <person name="Champe M."/>
            <person name="Chavez C."/>
            <person name="Dorsett V."/>
            <person name="Farfan D."/>
            <person name="Frise E."/>
            <person name="George R."/>
            <person name="Gonzalez M."/>
            <person name="Guarin H."/>
            <person name="Li P."/>
            <person name="Liao G."/>
            <person name="Miranda A."/>
            <person name="Mungall C.J."/>
            <person name="Nunoo J."/>
            <person name="Pacleb J."/>
            <person name="Paragas V."/>
            <person name="Park S."/>
            <person name="Phouanenavong S."/>
            <person name="Wan K."/>
            <person name="Yu C."/>
            <person name="Lewis S.E."/>
            <person name="Rubin G.M."/>
            <person name="Celniker S."/>
        </authorList>
    </citation>
    <scope>NUCLEOTIDE SEQUENCE</scope>
    <source>
        <strain evidence="4">Berkeley</strain>
    </source>
</reference>
<feature type="compositionally biased region" description="Basic and acidic residues" evidence="2">
    <location>
        <begin position="486"/>
        <end position="509"/>
    </location>
</feature>
<reference evidence="3 7" key="5">
    <citation type="journal article" date="2002" name="Genome Biol.">
        <title>The transposable elements of the Drosophila melanogaster euchromatin: a genomics perspective.</title>
        <authorList>
            <person name="Kaminker J.S."/>
            <person name="Bergman C.M."/>
            <person name="Kronmiller B."/>
            <person name="Carlson J."/>
            <person name="Svirskas R."/>
            <person name="Patel S."/>
            <person name="Frise E."/>
            <person name="Wheeler D.A."/>
            <person name="Lewis S.E."/>
            <person name="Rubin G.M."/>
            <person name="Ashburner M."/>
            <person name="Celniker S.E."/>
        </authorList>
    </citation>
    <scope>NUCLEOTIDE SEQUENCE [LARGE SCALE GENOMIC DNA]</scope>
    <source>
        <strain evidence="7">Berkeley</strain>
    </source>
</reference>
<dbReference type="ExpressionAtlas" id="Q7K0L8">
    <property type="expression patterns" value="baseline and differential"/>
</dbReference>
<dbReference type="EMBL" id="AE013599">
    <property type="protein sequence ID" value="AAS64862.1"/>
    <property type="molecule type" value="Genomic_DNA"/>
</dbReference>
<dbReference type="GO" id="GO:0035363">
    <property type="term" value="C:histone locus body"/>
    <property type="evidence" value="ECO:0000314"/>
    <property type="project" value="FlyBase"/>
</dbReference>
<dbReference type="IntAct" id="Q7K0L8">
    <property type="interactions" value="86"/>
</dbReference>
<feature type="coiled-coil region" evidence="1">
    <location>
        <begin position="84"/>
        <end position="150"/>
    </location>
</feature>
<dbReference type="Proteomes" id="UP000000803">
    <property type="component" value="Chromosome 2R"/>
</dbReference>
<gene>
    <name evidence="3 6" type="primary">FLASH</name>
    <name evidence="3" type="synonym">dFLASH</name>
    <name evidence="3" type="synonym">Dmel\CG4616</name>
    <name evidence="4 6" type="ORF">CG4616</name>
    <name evidence="3" type="ORF">Dmel_CG4616</name>
</gene>
<dbReference type="VEuPathDB" id="VectorBase:FBgn0033806"/>
<evidence type="ECO:0000313" key="4">
    <source>
        <dbReference type="EMBL" id="AAL39855.1"/>
    </source>
</evidence>
<proteinExistence type="evidence at protein level"/>
<evidence type="ECO:0000313" key="7">
    <source>
        <dbReference type="Proteomes" id="UP000000803"/>
    </source>
</evidence>
<dbReference type="eggNOG" id="ENOG502SDD7">
    <property type="taxonomic scope" value="Eukaryota"/>
</dbReference>
<dbReference type="KEGG" id="dme:Dmel_CG4616"/>
<evidence type="ECO:0000313" key="3">
    <source>
        <dbReference type="EMBL" id="AAF58410.2"/>
    </source>
</evidence>
<feature type="compositionally biased region" description="Basic and acidic residues" evidence="2">
    <location>
        <begin position="275"/>
        <end position="298"/>
    </location>
</feature>
<dbReference type="UCSC" id="CG4616-RA">
    <property type="organism name" value="d. melanogaster"/>
</dbReference>
<feature type="region of interest" description="Disordered" evidence="2">
    <location>
        <begin position="822"/>
        <end position="844"/>
    </location>
</feature>
<sequence length="844" mass="94663">METPAYATKSGGELVLPEALEDLMDLEDQDAGGMKSNVKDKSMDLDIYHDLYDIEPAGSKKPDQMDRSLELDIYDDLDDFQKAEDRNTKELQAWEAKYEKALAEIEALKVENKALGKKIKTMEVNLQNLLDTAKAEVKRKETLIAELRNEKDDVCFRRKRARAFDVPGAREPESKRPKEFQSTPIDVRKYPETNRNPFKTAAKDAAKDDARKMMTKKDDTTKVVSKDVERGVKSKEDNKMATNKDDDKKSSSKDDAWKSRTREDAKKSVQRSKSPRPEHSKTTDRKSTAQARRPDPHRSRSPKHNSRRDHHRNQESSSRHAKRRSQSASPSKIQLPREKANAIITLTDDETNDQRSKSPVPVTVKLVTESQPAEKVVSNRRDAALETNANSSKESKVETKDITQPTNGLIAEPCIPKHEIIPGLSLINPESADFSKNEIKLDPVILQDRTEDSGHQLLNKEPIPKVVVLEKCKNILAEDCPADEQPLDKFKDGKESEETQAKLDKKEPFAVETAVETPSKEESNDNIVLSKNTTSQADVCSQHDENDEAEIREPMDQVNSVVESDLGVRIIEDIRLPKMANIDHFAVKVDNHGEAPAAVTDSALNQENLATQDQKICAEMKDPTIFTTSDETPIKSATILYAKPDSTKLDHSDEHDEVILETAIDMLKKEQDAASTAESTYPKLRIAEDAIEMALEQLHQQSPDETVVTSTSNRAPQTPKSLITILTQTPKQADPLRSQTKSKTVSPMATPKKTATEKTPVKKRKVNMDSSPQVPAHDVTIDETLGACSLQDESSTVTKRCSLGHTDYQYEQIKDEVILRVKRRGRRRKPTPMEIPTTAADKPI</sequence>
<feature type="compositionally biased region" description="Basic and acidic residues" evidence="2">
    <location>
        <begin position="168"/>
        <end position="179"/>
    </location>
</feature>
<dbReference type="GO" id="GO:0071204">
    <property type="term" value="C:histone pre-mRNA 3'end processing complex"/>
    <property type="evidence" value="ECO:0000314"/>
    <property type="project" value="FlyBase"/>
</dbReference>
<dbReference type="OrthoDB" id="1938039at2759"/>
<feature type="region of interest" description="Disordered" evidence="2">
    <location>
        <begin position="161"/>
        <end position="409"/>
    </location>
</feature>
<dbReference type="BioGRID-ORCS" id="36455">
    <property type="hits" value="0 hits in 1 CRISPR screen"/>
</dbReference>
<dbReference type="EMBL" id="AE013599">
    <property type="protein sequence ID" value="AAF58410.2"/>
    <property type="molecule type" value="Genomic_DNA"/>
</dbReference>
<dbReference type="InParanoid" id="Q7K0L8"/>
<reference evidence="3 7" key="10">
    <citation type="journal article" date="2007" name="Science">
        <title>Sequence finishing and mapping of Drosophila melanogaster heterochromatin.</title>
        <authorList>
            <person name="Hoskins R.A."/>
            <person name="Carlson J.W."/>
            <person name="Kennedy C."/>
            <person name="Acevedo D."/>
            <person name="Evans-Holm M."/>
            <person name="Frise E."/>
            <person name="Wan K.H."/>
            <person name="Park S."/>
            <person name="Mendez-Lago M."/>
            <person name="Rossi F."/>
            <person name="Villasante A."/>
            <person name="Dimitri P."/>
            <person name="Karpen G.H."/>
            <person name="Celniker S.E."/>
        </authorList>
    </citation>
    <scope>NUCLEOTIDE SEQUENCE [LARGE SCALE GENOMIC DNA]</scope>
    <source>
        <strain evidence="7">Berkeley</strain>
    </source>
</reference>
<dbReference type="DNASU" id="36455"/>
<reference evidence="3" key="12">
    <citation type="journal article" date="2015" name="G3 (Bethesda)">
        <title>Gene Model Annotations for Drosophila melanogaster: The Rule-Benders.</title>
        <authorList>
            <consortium name="FlyBase Consortium"/>
            <person name="Crosby M.A."/>
            <person name="Gramates L.S."/>
            <person name="Dos Santos G."/>
            <person name="Matthews B.B."/>
            <person name="St Pierre S.E."/>
            <person name="Zhou P."/>
            <person name="Schroeder A.J."/>
            <person name="Falls K."/>
            <person name="Emmert D.B."/>
            <person name="Russo S.M."/>
            <person name="Gelbart W.M."/>
            <person name="null"/>
        </authorList>
    </citation>
    <scope>NUCLEOTIDE SEQUENCE</scope>
</reference>
<evidence type="ECO:0000313" key="6">
    <source>
        <dbReference type="FlyBase" id="FBgn0033806"/>
    </source>
</evidence>
<keyword evidence="7" id="KW-1185">Reference proteome</keyword>
<dbReference type="GO" id="GO:0006398">
    <property type="term" value="P:mRNA 3'-end processing by stem-loop binding and cleavage"/>
    <property type="evidence" value="ECO:0000315"/>
    <property type="project" value="FlyBase"/>
</dbReference>
<keyword evidence="8" id="KW-1267">Proteomics identification</keyword>
<dbReference type="CTD" id="36455"/>
<evidence type="ECO:0000256" key="1">
    <source>
        <dbReference type="SAM" id="Coils"/>
    </source>
</evidence>
<dbReference type="STRING" id="7227.FBpp0086850"/>
<dbReference type="Bgee" id="FBgn0033806">
    <property type="expression patterns" value="Expressed in spermatocyte in testis and 69 other cell types or tissues"/>
</dbReference>
<reference evidence="3 7" key="1">
    <citation type="journal article" date="2000" name="Science">
        <title>The genome sequence of Drosophila melanogaster.</title>
        <authorList>
            <person name="Adams M.D."/>
            <person name="Celniker S.E."/>
            <person name="Holt R.A."/>
            <person name="Evans C.A."/>
            <person name="Gocayne J.D."/>
            <person name="Amanatides P.G."/>
            <person name="Scherer S.E."/>
            <person name="Li P.W."/>
            <person name="Hoskins R.A."/>
            <person name="Galle R.F."/>
            <person name="George R.A."/>
            <person name="Lewis S.E."/>
            <person name="Richards S."/>
            <person name="Ashburner M."/>
            <person name="Henderson S.N."/>
            <person name="Sutton G.G."/>
            <person name="Wortman J.R."/>
            <person name="Yandell M.D."/>
            <person name="Zhang Q."/>
            <person name="Chen L.X."/>
            <person name="Brandon R.C."/>
            <person name="Rogers Y.H."/>
            <person name="Blazej R.G."/>
            <person name="Champe M."/>
            <person name="Pfeiffer B.D."/>
            <person name="Wan K.H."/>
            <person name="Doyle C."/>
            <person name="Baxter E.G."/>
            <person name="Helt G."/>
            <person name="Nelson C.R."/>
            <person name="Gabor G.L."/>
            <person name="Abril J.F."/>
            <person name="Agbayani A."/>
            <person name="An H.J."/>
            <person name="Andrews-Pfannkoch C."/>
            <person name="Baldwin D."/>
            <person name="Ballew R.M."/>
            <person name="Basu A."/>
            <person name="Baxendale J."/>
            <person name="Bayraktaroglu L."/>
            <person name="Beasley E.M."/>
            <person name="Beeson K.Y."/>
            <person name="Benos P.V."/>
            <person name="Berman B.P."/>
            <person name="Bhandari D."/>
            <person name="Bolshakov S."/>
            <person name="Borkova D."/>
            <person name="Botchan M.R."/>
            <person name="Bouck J."/>
            <person name="Brokstein P."/>
            <person name="Brottier P."/>
            <person name="Burtis K.C."/>
            <person name="Busam D.A."/>
            <person name="Butler H."/>
            <person name="Cadieu E."/>
            <person name="Center A."/>
            <person name="Chandra I."/>
            <person name="Cherry J.M."/>
            <person name="Cawley S."/>
            <person name="Dahlke C."/>
            <person name="Davenport L.B."/>
            <person name="Davies P."/>
            <person name="de Pablos B."/>
            <person name="Delcher A."/>
            <person name="Deng Z."/>
            <person name="Mays A.D."/>
            <person name="Dew I."/>
            <person name="Dietz S.M."/>
            <person name="Dodson K."/>
            <person name="Doup L.E."/>
            <person name="Downes M."/>
            <person name="Dugan-Rocha S."/>
            <person name="Dunkov B.C."/>
            <person name="Dunn P."/>
            <person name="Durbin K.J."/>
            <person name="Evangelista C.C."/>
            <person name="Ferraz C."/>
            <person name="Ferriera S."/>
            <person name="Fleischmann W."/>
            <person name="Fosler C."/>
            <person name="Gabrielian A.E."/>
            <person name="Garg N.S."/>
            <person name="Gelbart W.M."/>
            <person name="Glasser K."/>
            <person name="Glodek A."/>
            <person name="Gong F."/>
            <person name="Gorrell J.H."/>
            <person name="Gu Z."/>
            <person name="Guan P."/>
            <person name="Harris M."/>
            <person name="Harris N.L."/>
            <person name="Harvey D."/>
            <person name="Heiman T.J."/>
            <person name="Hernandez J.R."/>
            <person name="Houck J."/>
            <person name="Hostin D."/>
            <person name="Houston K.A."/>
            <person name="Howland T.J."/>
            <person name="Wei M.H."/>
            <person name="Ibegwam C."/>
            <person name="Jalali M."/>
            <person name="Kalush F."/>
            <person name="Karpen G.H."/>
            <person name="Ke Z."/>
            <person name="Kennison J.A."/>
            <person name="Ketchum K.A."/>
            <person name="Kimmel B.E."/>
            <person name="Kodira C.D."/>
            <person name="Kraft C."/>
            <person name="Kravitz S."/>
            <person name="Kulp D."/>
            <person name="Lai Z."/>
            <person name="Lasko P."/>
            <person name="Lei Y."/>
            <person name="Levitsky A.A."/>
            <person name="Li J."/>
            <person name="Li Z."/>
            <person name="Liang Y."/>
            <person name="Lin X."/>
            <person name="Liu X."/>
            <person name="Mattei B."/>
            <person name="McIntosh T.C."/>
            <person name="McLeod M.P."/>
            <person name="McPherson D."/>
            <person name="Merkulov G."/>
            <person name="Milshina N.V."/>
            <person name="Mobarry C."/>
            <person name="Morris J."/>
            <person name="Moshrefi A."/>
            <person name="Mount S.M."/>
            <person name="Moy M."/>
            <person name="Murphy B."/>
            <person name="Murphy L."/>
            <person name="Muzny D.M."/>
            <person name="Nelson D.L."/>
            <person name="Nelson D.R."/>
            <person name="Nelson K.A."/>
            <person name="Nixon K."/>
            <person name="Nusskern D.R."/>
            <person name="Pacleb J.M."/>
            <person name="Palazzolo M."/>
            <person name="Pittman G.S."/>
            <person name="Pan S."/>
            <person name="Pollard J."/>
            <person name="Puri V."/>
            <person name="Reese M.G."/>
            <person name="Reinert K."/>
            <person name="Remington K."/>
            <person name="Saunders R.D."/>
            <person name="Scheeler F."/>
            <person name="Shen H."/>
            <person name="Shue B.C."/>
            <person name="Siden-Kiamos I."/>
            <person name="Simpson M."/>
            <person name="Skupski M.P."/>
            <person name="Smith T."/>
            <person name="Spier E."/>
            <person name="Spradling A.C."/>
            <person name="Stapleton M."/>
            <person name="Strong R."/>
            <person name="Sun E."/>
            <person name="Svirskas R."/>
            <person name="Tector C."/>
            <person name="Turner R."/>
            <person name="Venter E."/>
            <person name="Wang A.H."/>
            <person name="Wang X."/>
            <person name="Wang Z.Y."/>
            <person name="Wassarman D.A."/>
            <person name="Weinstock G.M."/>
            <person name="Weissenbach J."/>
            <person name="Williams S.M."/>
            <person name="WoodageT"/>
            <person name="Worley K.C."/>
            <person name="Wu D."/>
            <person name="Yang S."/>
            <person name="Yao Q.A."/>
            <person name="Ye J."/>
            <person name="Yeh R.F."/>
            <person name="Zaveri J.S."/>
            <person name="Zhan M."/>
            <person name="Zhang G."/>
            <person name="Zhao Q."/>
            <person name="Zheng L."/>
            <person name="Zheng X.H."/>
            <person name="Zhong F.N."/>
            <person name="Zhong W."/>
            <person name="Zhou X."/>
            <person name="Zhu S."/>
            <person name="Zhu X."/>
            <person name="Smith H.O."/>
            <person name="Gibbs R.A."/>
            <person name="Myers E.W."/>
            <person name="Rubin G.M."/>
            <person name="Venter J.C."/>
        </authorList>
    </citation>
    <scope>NUCLEOTIDE SEQUENCE [LARGE SCALE GENOMIC DNA]</scope>
    <source>
        <strain evidence="7">Berkeley</strain>
    </source>
</reference>
<evidence type="ECO:0000313" key="5">
    <source>
        <dbReference type="EMBL" id="AAS64862.1"/>
    </source>
</evidence>
<accession>Q7K0L8</accession>
<reference evidence="3" key="14">
    <citation type="submission" date="2020-04" db="EMBL/GenBank/DDBJ databases">
        <authorList>
            <consortium name="FlyBase"/>
        </authorList>
    </citation>
    <scope>NUCLEOTIDE SEQUENCE</scope>
</reference>
<evidence type="ECO:0007829" key="8">
    <source>
        <dbReference type="PeptideAtlas" id="Q7K0L8"/>
    </source>
</evidence>
<feature type="compositionally biased region" description="Basic residues" evidence="2">
    <location>
        <begin position="299"/>
        <end position="311"/>
    </location>
</feature>
<keyword evidence="1" id="KW-0175">Coiled coil</keyword>
<dbReference type="EMBL" id="AY069710">
    <property type="protein sequence ID" value="AAL39855.1"/>
    <property type="molecule type" value="mRNA"/>
</dbReference>
<organism evidence="4">
    <name type="scientific">Drosophila melanogaster</name>
    <name type="common">Fruit fly</name>
    <dbReference type="NCBI Taxonomy" id="7227"/>
    <lineage>
        <taxon>Eukaryota</taxon>
        <taxon>Metazoa</taxon>
        <taxon>Ecdysozoa</taxon>
        <taxon>Arthropoda</taxon>
        <taxon>Hexapoda</taxon>
        <taxon>Insecta</taxon>
        <taxon>Pterygota</taxon>
        <taxon>Neoptera</taxon>
        <taxon>Endopterygota</taxon>
        <taxon>Diptera</taxon>
        <taxon>Brachycera</taxon>
        <taxon>Muscomorpha</taxon>
        <taxon>Ephydroidea</taxon>
        <taxon>Drosophilidae</taxon>
        <taxon>Drosophila</taxon>
        <taxon>Sophophora</taxon>
    </lineage>
</organism>
<reference evidence="3" key="11">
    <citation type="journal article" date="2015" name="G3 (Bethesda)">
        <title>Gene Model Annotations for Drosophila melanogaster: Impact of High-Throughput Data.</title>
        <authorList>
            <consortium name="FlyBase Consortium"/>
            <person name="Matthews B.B."/>
            <person name="Dos Santos G."/>
            <person name="Crosby M.A."/>
            <person name="Emmert D.B."/>
            <person name="St Pierre S.E."/>
            <person name="Gramates L.S."/>
            <person name="Zhou P."/>
            <person name="Schroeder A.J."/>
            <person name="Falls K."/>
            <person name="Strelets V."/>
            <person name="Russo S.M."/>
            <person name="Gelbart W.M."/>
            <person name="null"/>
        </authorList>
    </citation>
    <scope>NUCLEOTIDE SEQUENCE</scope>
</reference>
<reference evidence="3 7" key="3">
    <citation type="journal article" date="2002" name="Genome Biol.">
        <title>Finishing a whole-genome shotgun: release 3 of the Drosophila melanogaster euchromatic genome sequence.</title>
        <authorList>
            <person name="Celniker S.E."/>
            <person name="Wheeler D.A."/>
            <person name="Kronmiller B."/>
            <person name="Carlson J.W."/>
            <person name="Halpern A."/>
            <person name="Patel S."/>
            <person name="Adams M."/>
            <person name="Champe M."/>
            <person name="Dugan S.P."/>
            <person name="Frise E."/>
            <person name="Hodgson A."/>
            <person name="George R.A."/>
            <person name="Hoskins R.A."/>
            <person name="Laverty T."/>
            <person name="Muzny D.M."/>
            <person name="Nelson C.R."/>
            <person name="Pacleb J.M."/>
            <person name="Park S."/>
            <person name="Pfeiffer B.D."/>
            <person name="Richards S."/>
            <person name="Sodergren E.J."/>
            <person name="Svirskas R."/>
            <person name="Tabor P.E."/>
            <person name="Wan K."/>
            <person name="Stapleton M."/>
            <person name="Sutton G.G."/>
            <person name="Venter C."/>
            <person name="Weinstock G."/>
            <person name="Scherer S.E."/>
            <person name="Myers E.W."/>
            <person name="Gibbs R.A."/>
            <person name="Rubin G.M."/>
        </authorList>
    </citation>
    <scope>NUCLEOTIDE SEQUENCE [LARGE SCALE GENOMIC DNA]</scope>
    <source>
        <strain evidence="7">Berkeley</strain>
    </source>
</reference>
<evidence type="ECO:0000256" key="2">
    <source>
        <dbReference type="SAM" id="MobiDB-lite"/>
    </source>
</evidence>
<dbReference type="SMR" id="Q7K0L8"/>
<dbReference type="PaxDb" id="7227-FBpp0086850"/>
<feature type="compositionally biased region" description="Basic and acidic residues" evidence="2">
    <location>
        <begin position="201"/>
        <end position="267"/>
    </location>
</feature>
<reference evidence="3" key="8">
    <citation type="submission" date="2006-08" db="EMBL/GenBank/DDBJ databases">
        <authorList>
            <person name="Celniker S."/>
            <person name="Carlson J."/>
            <person name="Wan K."/>
            <person name="Frise E."/>
            <person name="Hoskins R."/>
            <person name="Park S."/>
            <person name="Svirskas R."/>
            <person name="Rubin G."/>
        </authorList>
    </citation>
    <scope>NUCLEOTIDE SEQUENCE</scope>
</reference>
<protein>
    <submittedName>
        <fullName evidence="3">FLICE-associated huge protein, isoform A</fullName>
    </submittedName>
    <submittedName>
        <fullName evidence="5">FLICE-associated huge protein, isoform B</fullName>
    </submittedName>
    <submittedName>
        <fullName evidence="4">LD48056p</fullName>
    </submittedName>
</protein>
<dbReference type="RefSeq" id="NP_995828.1">
    <property type="nucleotide sequence ID" value="NM_206106.3"/>
</dbReference>
<feature type="compositionally biased region" description="Polar residues" evidence="2">
    <location>
        <begin position="730"/>
        <end position="747"/>
    </location>
</feature>
<feature type="region of interest" description="Disordered" evidence="2">
    <location>
        <begin position="483"/>
        <end position="541"/>
    </location>
</feature>
<dbReference type="OMA" id="ETDRNPF"/>
<name>Q7K0L8_DROME</name>
<dbReference type="AlphaFoldDB" id="Q7K0L8"/>
<dbReference type="GO" id="GO:0140167">
    <property type="term" value="P:histone locus body assembly"/>
    <property type="evidence" value="ECO:0000315"/>
    <property type="project" value="FlyBase"/>
</dbReference>
<dbReference type="GeneID" id="36455"/>
<reference evidence="3 7" key="6">
    <citation type="journal article" date="2002" name="Genome Biol.">
        <title>Heterochromatic sequences in a Drosophila whole-genome shotgun assembly.</title>
        <authorList>
            <person name="Hoskins R.A."/>
            <person name="Smith C.D."/>
            <person name="Carlson J.W."/>
            <person name="Carvalho A.B."/>
            <person name="Halpern A."/>
            <person name="Kaminker J.S."/>
            <person name="Kennedy C."/>
            <person name="Mungall C.J."/>
            <person name="Sullivan B.A."/>
            <person name="Sutton G.G."/>
            <person name="Yasuhara J.C."/>
            <person name="Wakimoto B.T."/>
            <person name="Myers E.W."/>
            <person name="Celniker S.E."/>
            <person name="Rubin G.M."/>
            <person name="Karpen G.H."/>
        </authorList>
    </citation>
    <scope>NUCLEOTIDE SEQUENCE [LARGE SCALE GENOMIC DNA]</scope>
    <source>
        <strain evidence="7">Berkeley</strain>
    </source>
</reference>
<reference evidence="3 7" key="4">
    <citation type="journal article" date="2002" name="Genome Biol.">
        <title>Annotation of the Drosophila melanogaster euchromatic genome: a systematic review.</title>
        <authorList>
            <person name="Misra S."/>
            <person name="Crosby M.A."/>
            <person name="Mungall C.J."/>
            <person name="Matthews B.B."/>
            <person name="Campbell K.S."/>
            <person name="Hradecky P."/>
            <person name="Huang Y."/>
            <person name="Kaminker J.S."/>
            <person name="Millburn G.H."/>
            <person name="Prochnik S.E."/>
            <person name="Smith C.D."/>
            <person name="Tupy J.L."/>
            <person name="Whitfied E.J."/>
            <person name="Bayraktaroglu L."/>
            <person name="Berman B.P."/>
            <person name="Bettencourt B.R."/>
            <person name="Celniker S.E."/>
            <person name="de Grey A.D."/>
            <person name="Drysdale R.A."/>
            <person name="Harris N.L."/>
            <person name="Richter J."/>
            <person name="Russo S."/>
            <person name="Schroeder A.J."/>
            <person name="Shu S.Q."/>
            <person name="Stapleton M."/>
            <person name="Yamada C."/>
            <person name="Ashburner M."/>
            <person name="Gelbart W.M."/>
            <person name="Rubin G.M."/>
            <person name="Lewis S.E."/>
        </authorList>
    </citation>
    <scope>GENOME REANNOTATION</scope>
    <source>
        <strain evidence="7">Berkeley</strain>
    </source>
</reference>
<dbReference type="RefSeq" id="NP_610845.1">
    <property type="nucleotide sequence ID" value="NM_137001.4"/>
</dbReference>
<dbReference type="FlyBase" id="FBgn0033806">
    <property type="gene designation" value="FLASH"/>
</dbReference>
<feature type="compositionally biased region" description="Polar residues" evidence="2">
    <location>
        <begin position="525"/>
        <end position="539"/>
    </location>
</feature>
<reference evidence="3 7" key="7">
    <citation type="journal article" date="2005" name="PLoS Comput. Biol.">
        <title>Combined evidence annotation of transposable elements in genome sequences.</title>
        <authorList>
            <person name="Quesneville H."/>
            <person name="Bergman C.M."/>
            <person name="Andrieu O."/>
            <person name="Autard D."/>
            <person name="Nouaud D."/>
            <person name="Ashburner M."/>
            <person name="Anxolabehere D."/>
        </authorList>
    </citation>
    <scope>NUCLEOTIDE SEQUENCE [LARGE SCALE GENOMIC DNA]</scope>
    <source>
        <strain evidence="7">Berkeley</strain>
    </source>
</reference>
<feature type="region of interest" description="Disordered" evidence="2">
    <location>
        <begin position="730"/>
        <end position="776"/>
    </location>
</feature>
<reference evidence="3" key="15">
    <citation type="submission" date="2020-05" db="EMBL/GenBank/DDBJ databases">
        <title>Drosophila melanogaster release 4 sequence.</title>
        <authorList>
            <consortium name="Berkeley Drosophila Genome Project"/>
            <person name="Celniker S."/>
            <person name="Carlson J."/>
            <person name="Wan K."/>
            <person name="Pfeiffer B."/>
            <person name="Frise E."/>
            <person name="George R."/>
            <person name="Hoskins R."/>
            <person name="Stapleton M."/>
            <person name="Pacleb J."/>
            <person name="Park S."/>
            <person name="Svirskas R."/>
            <person name="Smith E."/>
            <person name="Yu C."/>
            <person name="Rubin G."/>
        </authorList>
    </citation>
    <scope>NUCLEOTIDE SEQUENCE</scope>
</reference>
<dbReference type="AGR" id="FB:FBgn0033806"/>
<dbReference type="FunCoup" id="Q7K0L8">
    <property type="interactions" value="308"/>
</dbReference>